<dbReference type="PROSITE" id="PS50928">
    <property type="entry name" value="ABC_TM1"/>
    <property type="match status" value="1"/>
</dbReference>
<evidence type="ECO:0000313" key="9">
    <source>
        <dbReference type="EMBL" id="MDF3837273.1"/>
    </source>
</evidence>
<evidence type="ECO:0000256" key="1">
    <source>
        <dbReference type="ARBA" id="ARBA00004651"/>
    </source>
</evidence>
<proteinExistence type="inferred from homology"/>
<dbReference type="InterPro" id="IPR000515">
    <property type="entry name" value="MetI-like"/>
</dbReference>
<feature type="transmembrane region" description="Helical" evidence="7">
    <location>
        <begin position="212"/>
        <end position="238"/>
    </location>
</feature>
<protein>
    <submittedName>
        <fullName evidence="9">ABC transporter permease</fullName>
    </submittedName>
</protein>
<dbReference type="InterPro" id="IPR050366">
    <property type="entry name" value="BP-dependent_transpt_permease"/>
</dbReference>
<keyword evidence="10" id="KW-1185">Reference proteome</keyword>
<feature type="transmembrane region" description="Helical" evidence="7">
    <location>
        <begin position="258"/>
        <end position="283"/>
    </location>
</feature>
<evidence type="ECO:0000256" key="4">
    <source>
        <dbReference type="ARBA" id="ARBA00022692"/>
    </source>
</evidence>
<dbReference type="PANTHER" id="PTHR43386:SF1">
    <property type="entry name" value="D,D-DIPEPTIDE TRANSPORT SYSTEM PERMEASE PROTEIN DDPC-RELATED"/>
    <property type="match status" value="1"/>
</dbReference>
<feature type="transmembrane region" description="Helical" evidence="7">
    <location>
        <begin position="185"/>
        <end position="200"/>
    </location>
</feature>
<comment type="similarity">
    <text evidence="7">Belongs to the binding-protein-dependent transport system permease family.</text>
</comment>
<keyword evidence="4 7" id="KW-0812">Transmembrane</keyword>
<organism evidence="9 10">
    <name type="scientific">Cupriavidus basilensis</name>
    <dbReference type="NCBI Taxonomy" id="68895"/>
    <lineage>
        <taxon>Bacteria</taxon>
        <taxon>Pseudomonadati</taxon>
        <taxon>Pseudomonadota</taxon>
        <taxon>Betaproteobacteria</taxon>
        <taxon>Burkholderiales</taxon>
        <taxon>Burkholderiaceae</taxon>
        <taxon>Cupriavidus</taxon>
    </lineage>
</organism>
<name>A0ABT6AXF4_9BURK</name>
<dbReference type="SUPFAM" id="SSF161098">
    <property type="entry name" value="MetI-like"/>
    <property type="match status" value="1"/>
</dbReference>
<comment type="subcellular location">
    <subcellularLocation>
        <location evidence="1 7">Cell membrane</location>
        <topology evidence="1 7">Multi-pass membrane protein</topology>
    </subcellularLocation>
</comment>
<accession>A0ABT6AXF4</accession>
<keyword evidence="3" id="KW-1003">Cell membrane</keyword>
<feature type="domain" description="ABC transmembrane type-1" evidence="8">
    <location>
        <begin position="91"/>
        <end position="280"/>
    </location>
</feature>
<evidence type="ECO:0000256" key="6">
    <source>
        <dbReference type="ARBA" id="ARBA00023136"/>
    </source>
</evidence>
<feature type="transmembrane region" description="Helical" evidence="7">
    <location>
        <begin position="140"/>
        <end position="165"/>
    </location>
</feature>
<evidence type="ECO:0000313" key="10">
    <source>
        <dbReference type="Proteomes" id="UP001216674"/>
    </source>
</evidence>
<dbReference type="EMBL" id="JARJLM010000496">
    <property type="protein sequence ID" value="MDF3837273.1"/>
    <property type="molecule type" value="Genomic_DNA"/>
</dbReference>
<dbReference type="RefSeq" id="WP_017227084.1">
    <property type="nucleotide sequence ID" value="NZ_JARJLM010000496.1"/>
</dbReference>
<sequence>MADTASPRAAFPGHALRRLLPRGLPWFACLVFALLLACAIGGDALLAHDPNGLDLGLAFQPPAWLAGGDWSYPLGTDNMGRDVLARIMAGTRISLVAALYAIALSGGIGTAVGMVAGYFGGRADALIMRLVDIQMSIPSLALALVLAAVLGPGFETVVLVIVITYWTWYARIVRGEVMSLKERDYVALARVAGCGTLVIFRRHLLPNLLNTLLVLATLQVGQVIIFEASLSFLGLGIQQPDVSWGLMLADARNYITNAWWVITMPGLAIMATCLASNLLGDWLRDHFDPRRRQL</sequence>
<keyword evidence="2 7" id="KW-0813">Transport</keyword>
<keyword evidence="5 7" id="KW-1133">Transmembrane helix</keyword>
<reference evidence="9 10" key="1">
    <citation type="submission" date="2023-03" db="EMBL/GenBank/DDBJ databases">
        <title>Draft assemblies of triclosan tolerant bacteria isolated from returned activated sludge.</title>
        <authorList>
            <person name="Van Hamelsveld S."/>
        </authorList>
    </citation>
    <scope>NUCLEOTIDE SEQUENCE [LARGE SCALE GENOMIC DNA]</scope>
    <source>
        <strain evidence="9 10">GW210010_S58</strain>
    </source>
</reference>
<gene>
    <name evidence="9" type="ORF">P3W85_30615</name>
</gene>
<comment type="caution">
    <text evidence="9">The sequence shown here is derived from an EMBL/GenBank/DDBJ whole genome shotgun (WGS) entry which is preliminary data.</text>
</comment>
<dbReference type="InterPro" id="IPR035906">
    <property type="entry name" value="MetI-like_sf"/>
</dbReference>
<dbReference type="Gene3D" id="1.10.3720.10">
    <property type="entry name" value="MetI-like"/>
    <property type="match status" value="1"/>
</dbReference>
<evidence type="ECO:0000256" key="7">
    <source>
        <dbReference type="RuleBase" id="RU363032"/>
    </source>
</evidence>
<evidence type="ECO:0000259" key="8">
    <source>
        <dbReference type="PROSITE" id="PS50928"/>
    </source>
</evidence>
<feature type="transmembrane region" description="Helical" evidence="7">
    <location>
        <begin position="24"/>
        <end position="47"/>
    </location>
</feature>
<dbReference type="CDD" id="cd06261">
    <property type="entry name" value="TM_PBP2"/>
    <property type="match status" value="1"/>
</dbReference>
<dbReference type="Pfam" id="PF00528">
    <property type="entry name" value="BPD_transp_1"/>
    <property type="match status" value="1"/>
</dbReference>
<feature type="transmembrane region" description="Helical" evidence="7">
    <location>
        <begin position="93"/>
        <end position="119"/>
    </location>
</feature>
<evidence type="ECO:0000256" key="3">
    <source>
        <dbReference type="ARBA" id="ARBA00022475"/>
    </source>
</evidence>
<evidence type="ECO:0000256" key="2">
    <source>
        <dbReference type="ARBA" id="ARBA00022448"/>
    </source>
</evidence>
<dbReference type="PANTHER" id="PTHR43386">
    <property type="entry name" value="OLIGOPEPTIDE TRANSPORT SYSTEM PERMEASE PROTEIN APPC"/>
    <property type="match status" value="1"/>
</dbReference>
<keyword evidence="6 7" id="KW-0472">Membrane</keyword>
<evidence type="ECO:0000256" key="5">
    <source>
        <dbReference type="ARBA" id="ARBA00022989"/>
    </source>
</evidence>
<dbReference type="Proteomes" id="UP001216674">
    <property type="component" value="Unassembled WGS sequence"/>
</dbReference>